<dbReference type="InterPro" id="IPR025345">
    <property type="entry name" value="DUF4249"/>
</dbReference>
<dbReference type="PROSITE" id="PS51257">
    <property type="entry name" value="PROKAR_LIPOPROTEIN"/>
    <property type="match status" value="1"/>
</dbReference>
<dbReference type="EMBL" id="JACHLC010000001">
    <property type="protein sequence ID" value="MBB6370576.1"/>
    <property type="molecule type" value="Genomic_DNA"/>
</dbReference>
<dbReference type="AlphaFoldDB" id="A0A841N081"/>
<evidence type="ECO:0000313" key="1">
    <source>
        <dbReference type="EMBL" id="MBB6370576.1"/>
    </source>
</evidence>
<name>A0A841N081_9FLAO</name>
<reference evidence="1 2" key="1">
    <citation type="submission" date="2020-08" db="EMBL/GenBank/DDBJ databases">
        <title>Functional genomics of gut bacteria from endangered species of beetles.</title>
        <authorList>
            <person name="Carlos-Shanley C."/>
        </authorList>
    </citation>
    <scope>NUCLEOTIDE SEQUENCE [LARGE SCALE GENOMIC DNA]</scope>
    <source>
        <strain evidence="1 2">S00136</strain>
    </source>
</reference>
<evidence type="ECO:0000313" key="2">
    <source>
        <dbReference type="Proteomes" id="UP000589738"/>
    </source>
</evidence>
<dbReference type="Pfam" id="PF14054">
    <property type="entry name" value="DUF4249"/>
    <property type="match status" value="1"/>
</dbReference>
<evidence type="ECO:0008006" key="3">
    <source>
        <dbReference type="Google" id="ProtNLM"/>
    </source>
</evidence>
<comment type="caution">
    <text evidence="1">The sequence shown here is derived from an EMBL/GenBank/DDBJ whole genome shotgun (WGS) entry which is preliminary data.</text>
</comment>
<proteinExistence type="predicted"/>
<sequence length="271" mass="29613">MKNIIFIILALFSVTSCEKEIDIDLDDRSGNIVIEGNITNQAGPYTVRITKSVAFTQANQYPAVTGAQVILSDNTGQTETLQYVGDGKYVTTVFTGVAGRTYTLKIQAEGKEYTAQSTMPQPVEFDGLTQDSFTFGGETTYTLLPIFTDPVELGNRYLFNFTVNSIPKKTFEVFSDNINNGLVNQRPLFLPNEDNEDDPSDHKVVPGDTVYVEMQSIDNNIFTYYSALLQISGDGGPGGGITPTNPPSNISNGALGYFSAHTIQKRSIVIQ</sequence>
<accession>A0A841N081</accession>
<gene>
    <name evidence="1" type="ORF">HNP36_001629</name>
</gene>
<protein>
    <recommendedName>
        <fullName evidence="3">DUF4249 domain-containing protein</fullName>
    </recommendedName>
</protein>
<organism evidence="1 2">
    <name type="scientific">Chryseobacterium shigense</name>
    <dbReference type="NCBI Taxonomy" id="297244"/>
    <lineage>
        <taxon>Bacteria</taxon>
        <taxon>Pseudomonadati</taxon>
        <taxon>Bacteroidota</taxon>
        <taxon>Flavobacteriia</taxon>
        <taxon>Flavobacteriales</taxon>
        <taxon>Weeksellaceae</taxon>
        <taxon>Chryseobacterium group</taxon>
        <taxon>Chryseobacterium</taxon>
    </lineage>
</organism>
<dbReference type="RefSeq" id="WP_184158622.1">
    <property type="nucleotide sequence ID" value="NZ_JACHLC010000001.1"/>
</dbReference>
<keyword evidence="2" id="KW-1185">Reference proteome</keyword>
<dbReference type="Proteomes" id="UP000589738">
    <property type="component" value="Unassembled WGS sequence"/>
</dbReference>